<dbReference type="SUPFAM" id="SSF46689">
    <property type="entry name" value="Homeodomain-like"/>
    <property type="match status" value="1"/>
</dbReference>
<dbReference type="PROSITE" id="PS00676">
    <property type="entry name" value="SIGMA54_INTERACT_2"/>
    <property type="match status" value="1"/>
</dbReference>
<keyword evidence="6" id="KW-0238">DNA-binding</keyword>
<feature type="region of interest" description="Disordered" evidence="9">
    <location>
        <begin position="124"/>
        <end position="144"/>
    </location>
</feature>
<evidence type="ECO:0000259" key="10">
    <source>
        <dbReference type="PROSITE" id="PS50045"/>
    </source>
</evidence>
<dbReference type="CDD" id="cd00009">
    <property type="entry name" value="AAA"/>
    <property type="match status" value="1"/>
</dbReference>
<dbReference type="Gene3D" id="3.40.50.300">
    <property type="entry name" value="P-loop containing nucleotide triphosphate hydrolases"/>
    <property type="match status" value="1"/>
</dbReference>
<accession>A0A2W5TKJ7</accession>
<keyword evidence="3" id="KW-0067">ATP-binding</keyword>
<organism evidence="12 13">
    <name type="scientific">Archangium gephyra</name>
    <dbReference type="NCBI Taxonomy" id="48"/>
    <lineage>
        <taxon>Bacteria</taxon>
        <taxon>Pseudomonadati</taxon>
        <taxon>Myxococcota</taxon>
        <taxon>Myxococcia</taxon>
        <taxon>Myxococcales</taxon>
        <taxon>Cystobacterineae</taxon>
        <taxon>Archangiaceae</taxon>
        <taxon>Archangium</taxon>
    </lineage>
</organism>
<dbReference type="Proteomes" id="UP000249061">
    <property type="component" value="Unassembled WGS sequence"/>
</dbReference>
<dbReference type="InterPro" id="IPR001789">
    <property type="entry name" value="Sig_transdc_resp-reg_receiver"/>
</dbReference>
<dbReference type="GO" id="GO:0000160">
    <property type="term" value="P:phosphorelay signal transduction system"/>
    <property type="evidence" value="ECO:0007669"/>
    <property type="project" value="UniProtKB-KW"/>
</dbReference>
<evidence type="ECO:0000256" key="6">
    <source>
        <dbReference type="ARBA" id="ARBA00023125"/>
    </source>
</evidence>
<dbReference type="InterPro" id="IPR058031">
    <property type="entry name" value="AAA_lid_NorR"/>
</dbReference>
<dbReference type="PANTHER" id="PTHR32071:SF117">
    <property type="entry name" value="PTS-DEPENDENT DIHYDROXYACETONE KINASE OPERON REGULATORY PROTEIN-RELATED"/>
    <property type="match status" value="1"/>
</dbReference>
<dbReference type="Pfam" id="PF25601">
    <property type="entry name" value="AAA_lid_14"/>
    <property type="match status" value="1"/>
</dbReference>
<dbReference type="InterPro" id="IPR002078">
    <property type="entry name" value="Sigma_54_int"/>
</dbReference>
<dbReference type="FunFam" id="3.40.50.300:FF:000006">
    <property type="entry name" value="DNA-binding transcriptional regulator NtrC"/>
    <property type="match status" value="1"/>
</dbReference>
<evidence type="ECO:0000256" key="4">
    <source>
        <dbReference type="ARBA" id="ARBA00023012"/>
    </source>
</evidence>
<evidence type="ECO:0000256" key="3">
    <source>
        <dbReference type="ARBA" id="ARBA00022840"/>
    </source>
</evidence>
<evidence type="ECO:0000256" key="5">
    <source>
        <dbReference type="ARBA" id="ARBA00023015"/>
    </source>
</evidence>
<evidence type="ECO:0000313" key="13">
    <source>
        <dbReference type="Proteomes" id="UP000249061"/>
    </source>
</evidence>
<dbReference type="SMART" id="SM00448">
    <property type="entry name" value="REC"/>
    <property type="match status" value="1"/>
</dbReference>
<dbReference type="Pfam" id="PF02954">
    <property type="entry name" value="HTH_8"/>
    <property type="match status" value="1"/>
</dbReference>
<dbReference type="Gene3D" id="3.40.50.2300">
    <property type="match status" value="1"/>
</dbReference>
<dbReference type="InterPro" id="IPR027417">
    <property type="entry name" value="P-loop_NTPase"/>
</dbReference>
<keyword evidence="1 8" id="KW-0597">Phosphoprotein</keyword>
<dbReference type="GO" id="GO:0005524">
    <property type="term" value="F:ATP binding"/>
    <property type="evidence" value="ECO:0007669"/>
    <property type="project" value="UniProtKB-KW"/>
</dbReference>
<keyword evidence="4" id="KW-0902">Two-component regulatory system</keyword>
<dbReference type="SMART" id="SM00382">
    <property type="entry name" value="AAA"/>
    <property type="match status" value="1"/>
</dbReference>
<dbReference type="PRINTS" id="PR01590">
    <property type="entry name" value="HTHFIS"/>
</dbReference>
<sequence length="456" mass="49393">MSDTNAILVVDDDEAVGRVLAALLTQDGHKATWVNSTEAALATMEKRAFDLVVSDVRMPGLSGLELLKLVRAKSPELPVIILTAHGTVPMAVEAMRDGAADFMLKPFNREEVLFTVKKVLAASSTERAAPPQQPRAKNETADGMVGRSSALDEARGLIRQAAPSNATVLVLGETGTGKELAARALHALSPRAKGPFVRLNCGALPESLFESELFGYEKGAFTGAVARKPGRVELAEGGTLFLDEVGELSAASQVKLLRLLQEKEFERLGGTQTLKAAVRVIAATHRNLQERVQTGEFREDLYYRLNVVPISLPPLRARREDVPELVKHFVATLGAQNGRPKVVLAEDALHLLSSQPWPGNVRQLQNFIERLLVLSPPGDVIDKVTVEKELARAGADARPVEVSGESLGDRRRDAEKQAVEEALQKARGNRSVAARLLGVSRRTLYNKLDTLGLAQE</sequence>
<dbReference type="SUPFAM" id="SSF52540">
    <property type="entry name" value="P-loop containing nucleoside triphosphate hydrolases"/>
    <property type="match status" value="1"/>
</dbReference>
<dbReference type="InterPro" id="IPR025943">
    <property type="entry name" value="Sigma_54_int_dom_ATP-bd_2"/>
</dbReference>
<keyword evidence="5" id="KW-0805">Transcription regulation</keyword>
<feature type="domain" description="Sigma-54 factor interaction" evidence="10">
    <location>
        <begin position="144"/>
        <end position="373"/>
    </location>
</feature>
<keyword evidence="7" id="KW-0804">Transcription</keyword>
<dbReference type="InterPro" id="IPR002197">
    <property type="entry name" value="HTH_Fis"/>
</dbReference>
<evidence type="ECO:0000313" key="12">
    <source>
        <dbReference type="EMBL" id="PZR13286.1"/>
    </source>
</evidence>
<dbReference type="EMBL" id="QFQP01000010">
    <property type="protein sequence ID" value="PZR13286.1"/>
    <property type="molecule type" value="Genomic_DNA"/>
</dbReference>
<dbReference type="InterPro" id="IPR011006">
    <property type="entry name" value="CheY-like_superfamily"/>
</dbReference>
<dbReference type="Gene3D" id="1.10.8.60">
    <property type="match status" value="1"/>
</dbReference>
<dbReference type="FunFam" id="3.40.50.2300:FF:000018">
    <property type="entry name" value="DNA-binding transcriptional regulator NtrC"/>
    <property type="match status" value="1"/>
</dbReference>
<dbReference type="InterPro" id="IPR003593">
    <property type="entry name" value="AAA+_ATPase"/>
</dbReference>
<dbReference type="PROSITE" id="PS50045">
    <property type="entry name" value="SIGMA54_INTERACT_4"/>
    <property type="match status" value="1"/>
</dbReference>
<evidence type="ECO:0000259" key="11">
    <source>
        <dbReference type="PROSITE" id="PS50110"/>
    </source>
</evidence>
<gene>
    <name evidence="12" type="ORF">DI536_13455</name>
</gene>
<evidence type="ECO:0000256" key="2">
    <source>
        <dbReference type="ARBA" id="ARBA00022741"/>
    </source>
</evidence>
<protein>
    <submittedName>
        <fullName evidence="12">Two-component system response regulator</fullName>
    </submittedName>
</protein>
<feature type="region of interest" description="Disordered" evidence="9">
    <location>
        <begin position="395"/>
        <end position="414"/>
    </location>
</feature>
<dbReference type="PANTHER" id="PTHR32071">
    <property type="entry name" value="TRANSCRIPTIONAL REGULATORY PROTEIN"/>
    <property type="match status" value="1"/>
</dbReference>
<evidence type="ECO:0000256" key="7">
    <source>
        <dbReference type="ARBA" id="ARBA00023163"/>
    </source>
</evidence>
<evidence type="ECO:0000256" key="1">
    <source>
        <dbReference type="ARBA" id="ARBA00022553"/>
    </source>
</evidence>
<evidence type="ECO:0000256" key="9">
    <source>
        <dbReference type="SAM" id="MobiDB-lite"/>
    </source>
</evidence>
<dbReference type="Gene3D" id="1.10.10.60">
    <property type="entry name" value="Homeodomain-like"/>
    <property type="match status" value="1"/>
</dbReference>
<feature type="domain" description="Response regulatory" evidence="11">
    <location>
        <begin position="6"/>
        <end position="120"/>
    </location>
</feature>
<reference evidence="12 13" key="1">
    <citation type="submission" date="2017-08" db="EMBL/GenBank/DDBJ databases">
        <title>Infants hospitalized years apart are colonized by the same room-sourced microbial strains.</title>
        <authorList>
            <person name="Brooks B."/>
            <person name="Olm M.R."/>
            <person name="Firek B.A."/>
            <person name="Baker R."/>
            <person name="Thomas B.C."/>
            <person name="Morowitz M.J."/>
            <person name="Banfield J.F."/>
        </authorList>
    </citation>
    <scope>NUCLEOTIDE SEQUENCE [LARGE SCALE GENOMIC DNA]</scope>
    <source>
        <strain evidence="12">S2_003_000_R2_14</strain>
    </source>
</reference>
<dbReference type="PROSITE" id="PS50110">
    <property type="entry name" value="RESPONSE_REGULATORY"/>
    <property type="match status" value="1"/>
</dbReference>
<keyword evidence="2" id="KW-0547">Nucleotide-binding</keyword>
<dbReference type="InterPro" id="IPR009057">
    <property type="entry name" value="Homeodomain-like_sf"/>
</dbReference>
<feature type="modified residue" description="4-aspartylphosphate" evidence="8">
    <location>
        <position position="55"/>
    </location>
</feature>
<dbReference type="Pfam" id="PF00158">
    <property type="entry name" value="Sigma54_activat"/>
    <property type="match status" value="1"/>
</dbReference>
<dbReference type="SUPFAM" id="SSF52172">
    <property type="entry name" value="CheY-like"/>
    <property type="match status" value="1"/>
</dbReference>
<dbReference type="AlphaFoldDB" id="A0A2W5TKJ7"/>
<proteinExistence type="predicted"/>
<dbReference type="GO" id="GO:0006355">
    <property type="term" value="P:regulation of DNA-templated transcription"/>
    <property type="evidence" value="ECO:0007669"/>
    <property type="project" value="InterPro"/>
</dbReference>
<comment type="caution">
    <text evidence="12">The sequence shown here is derived from an EMBL/GenBank/DDBJ whole genome shotgun (WGS) entry which is preliminary data.</text>
</comment>
<dbReference type="InterPro" id="IPR025944">
    <property type="entry name" value="Sigma_54_int_dom_CS"/>
</dbReference>
<evidence type="ECO:0000256" key="8">
    <source>
        <dbReference type="PROSITE-ProRule" id="PRU00169"/>
    </source>
</evidence>
<dbReference type="Pfam" id="PF00072">
    <property type="entry name" value="Response_reg"/>
    <property type="match status" value="1"/>
</dbReference>
<dbReference type="PROSITE" id="PS00688">
    <property type="entry name" value="SIGMA54_INTERACT_3"/>
    <property type="match status" value="1"/>
</dbReference>
<dbReference type="GO" id="GO:0043565">
    <property type="term" value="F:sequence-specific DNA binding"/>
    <property type="evidence" value="ECO:0007669"/>
    <property type="project" value="InterPro"/>
</dbReference>
<name>A0A2W5TKJ7_9BACT</name>